<evidence type="ECO:0000313" key="3">
    <source>
        <dbReference type="Proteomes" id="UP000018144"/>
    </source>
</evidence>
<evidence type="ECO:0000256" key="1">
    <source>
        <dbReference type="SAM" id="Phobius"/>
    </source>
</evidence>
<keyword evidence="1" id="KW-0812">Transmembrane</keyword>
<gene>
    <name evidence="2" type="ORF">PCON_13079</name>
</gene>
<reference evidence="2 3" key="1">
    <citation type="journal article" date="2013" name="PLoS Genet.">
        <title>The genome and development-dependent transcriptomes of Pyronema confluens: a window into fungal evolution.</title>
        <authorList>
            <person name="Traeger S."/>
            <person name="Altegoer F."/>
            <person name="Freitag M."/>
            <person name="Gabaldon T."/>
            <person name="Kempken F."/>
            <person name="Kumar A."/>
            <person name="Marcet-Houben M."/>
            <person name="Poggeler S."/>
            <person name="Stajich J.E."/>
            <person name="Nowrousian M."/>
        </authorList>
    </citation>
    <scope>NUCLEOTIDE SEQUENCE [LARGE SCALE GENOMIC DNA]</scope>
    <source>
        <strain evidence="3">CBS 100304</strain>
        <tissue evidence="2">Vegetative mycelium</tissue>
    </source>
</reference>
<sequence>MPSLTPLGLCTSCPRHEASRAPINTVPVPPSNPSTECVLCMKSDSSSATLYARKIAPESVQNNSSDNLTTSQVIGISLGIALIFLIALICWYLMAQKSKKKAADEERERAWIPPNLYAAIRGRTLWWRYSRRISS</sequence>
<dbReference type="AlphaFoldDB" id="U4LSS6"/>
<feature type="transmembrane region" description="Helical" evidence="1">
    <location>
        <begin position="73"/>
        <end position="94"/>
    </location>
</feature>
<dbReference type="Proteomes" id="UP000018144">
    <property type="component" value="Unassembled WGS sequence"/>
</dbReference>
<proteinExistence type="predicted"/>
<keyword evidence="3" id="KW-1185">Reference proteome</keyword>
<keyword evidence="1" id="KW-1133">Transmembrane helix</keyword>
<dbReference type="OrthoDB" id="10628170at2759"/>
<evidence type="ECO:0000313" key="2">
    <source>
        <dbReference type="EMBL" id="CCX32430.1"/>
    </source>
</evidence>
<organism evidence="2 3">
    <name type="scientific">Pyronema omphalodes (strain CBS 100304)</name>
    <name type="common">Pyronema confluens</name>
    <dbReference type="NCBI Taxonomy" id="1076935"/>
    <lineage>
        <taxon>Eukaryota</taxon>
        <taxon>Fungi</taxon>
        <taxon>Dikarya</taxon>
        <taxon>Ascomycota</taxon>
        <taxon>Pezizomycotina</taxon>
        <taxon>Pezizomycetes</taxon>
        <taxon>Pezizales</taxon>
        <taxon>Pyronemataceae</taxon>
        <taxon>Pyronema</taxon>
    </lineage>
</organism>
<accession>U4LSS6</accession>
<dbReference type="EMBL" id="HF935844">
    <property type="protein sequence ID" value="CCX32430.1"/>
    <property type="molecule type" value="Genomic_DNA"/>
</dbReference>
<protein>
    <submittedName>
        <fullName evidence="2">Uncharacterized protein</fullName>
    </submittedName>
</protein>
<name>U4LSS6_PYROM</name>
<keyword evidence="1" id="KW-0472">Membrane</keyword>